<dbReference type="PROSITE" id="PS51729">
    <property type="entry name" value="GNAT_YJDJ"/>
    <property type="match status" value="1"/>
</dbReference>
<dbReference type="AlphaFoldDB" id="A0A346AZ28"/>
<proteinExistence type="predicted"/>
<organism evidence="1 2">
    <name type="scientific">Megasphaera stantonii</name>
    <dbReference type="NCBI Taxonomy" id="2144175"/>
    <lineage>
        <taxon>Bacteria</taxon>
        <taxon>Bacillati</taxon>
        <taxon>Bacillota</taxon>
        <taxon>Negativicutes</taxon>
        <taxon>Veillonellales</taxon>
        <taxon>Veillonellaceae</taxon>
        <taxon>Megasphaera</taxon>
    </lineage>
</organism>
<dbReference type="EMBL" id="CP029462">
    <property type="protein sequence ID" value="AXL21121.1"/>
    <property type="molecule type" value="Genomic_DNA"/>
</dbReference>
<gene>
    <name evidence="1" type="ORF">DKB62_05830</name>
</gene>
<dbReference type="OrthoDB" id="9793389at2"/>
<dbReference type="CDD" id="cd04301">
    <property type="entry name" value="NAT_SF"/>
    <property type="match status" value="1"/>
</dbReference>
<keyword evidence="2" id="KW-1185">Reference proteome</keyword>
<accession>A0A346AZ28</accession>
<evidence type="ECO:0000313" key="2">
    <source>
        <dbReference type="Proteomes" id="UP000254337"/>
    </source>
</evidence>
<dbReference type="Proteomes" id="UP000254337">
    <property type="component" value="Chromosome"/>
</dbReference>
<keyword evidence="1" id="KW-0808">Transferase</keyword>
<dbReference type="PANTHER" id="PTHR31435:SF10">
    <property type="entry name" value="BSR4717 PROTEIN"/>
    <property type="match status" value="1"/>
</dbReference>
<dbReference type="GO" id="GO:0016747">
    <property type="term" value="F:acyltransferase activity, transferring groups other than amino-acyl groups"/>
    <property type="evidence" value="ECO:0007669"/>
    <property type="project" value="InterPro"/>
</dbReference>
<dbReference type="RefSeq" id="WP_107196149.1">
    <property type="nucleotide sequence ID" value="NZ_CAUWMV010000014.1"/>
</dbReference>
<dbReference type="InterPro" id="IPR045057">
    <property type="entry name" value="Gcn5-rel_NAT"/>
</dbReference>
<dbReference type="InterPro" id="IPR031165">
    <property type="entry name" value="GNAT_YJDJ"/>
</dbReference>
<dbReference type="SUPFAM" id="SSF55729">
    <property type="entry name" value="Acyl-CoA N-acyltransferases (Nat)"/>
    <property type="match status" value="1"/>
</dbReference>
<dbReference type="InterPro" id="IPR000182">
    <property type="entry name" value="GNAT_dom"/>
</dbReference>
<dbReference type="KEGG" id="meg:DKB62_05830"/>
<dbReference type="Pfam" id="PF14542">
    <property type="entry name" value="Acetyltransf_CG"/>
    <property type="match status" value="1"/>
</dbReference>
<protein>
    <submittedName>
        <fullName evidence="1">N-acetyltransferase</fullName>
    </submittedName>
</protein>
<sequence length="91" mass="10206">MKMLYSDKRIWIEDEEGKTVGEIDFLQDQNGKYDIVHTGVDPSQQGQGTAGMLVQAAADYIRSTGRKTGASCSYASAWLKRHKEYGDIYEP</sequence>
<name>A0A346AZ28_9FIRM</name>
<dbReference type="PANTHER" id="PTHR31435">
    <property type="entry name" value="PROTEIN NATD1"/>
    <property type="match status" value="1"/>
</dbReference>
<evidence type="ECO:0000313" key="1">
    <source>
        <dbReference type="EMBL" id="AXL21121.1"/>
    </source>
</evidence>
<reference evidence="1 2" key="1">
    <citation type="submission" date="2018-05" db="EMBL/GenBank/DDBJ databases">
        <title>Complete genome sequence of Megasphaera sp. AJH120T, isolated from the ceca of a chicken.</title>
        <authorList>
            <person name="Maki J."/>
            <person name="Looft T."/>
        </authorList>
    </citation>
    <scope>NUCLEOTIDE SEQUENCE [LARGE SCALE GENOMIC DNA]</scope>
    <source>
        <strain evidence="1 2">AJH120</strain>
    </source>
</reference>
<dbReference type="Gene3D" id="3.40.630.30">
    <property type="match status" value="1"/>
</dbReference>
<dbReference type="PROSITE" id="PS51186">
    <property type="entry name" value="GNAT"/>
    <property type="match status" value="1"/>
</dbReference>
<dbReference type="InterPro" id="IPR016181">
    <property type="entry name" value="Acyl_CoA_acyltransferase"/>
</dbReference>